<dbReference type="RefSeq" id="WP_374832831.1">
    <property type="nucleotide sequence ID" value="NZ_JBHEEZ010000018.1"/>
</dbReference>
<sequence length="180" mass="20022">MSNWFQILLLGLVGAAIVHLAVIFLVPLYSDQNAWSRLETRGEPYVFQPIDRKDGLGSDKDPLLRAAACRFDLAGGPVRITTSVTVPFWSLSVYAPNGDNLYSINDDVFVQGKLDLIIADPIGMARLRVSEQQGENRPVMIEKDLGEGMVILRTLLPDQSWSKTIAHFFESAACRPYDPE</sequence>
<evidence type="ECO:0000256" key="1">
    <source>
        <dbReference type="SAM" id="Phobius"/>
    </source>
</evidence>
<evidence type="ECO:0000313" key="2">
    <source>
        <dbReference type="EMBL" id="MFC4626089.1"/>
    </source>
</evidence>
<accession>A0ABV9H9V4</accession>
<dbReference type="InterPro" id="IPR014456">
    <property type="entry name" value="UCP010244_IM"/>
</dbReference>
<feature type="transmembrane region" description="Helical" evidence="1">
    <location>
        <begin position="7"/>
        <end position="29"/>
    </location>
</feature>
<dbReference type="Proteomes" id="UP001596042">
    <property type="component" value="Unassembled WGS sequence"/>
</dbReference>
<keyword evidence="1" id="KW-1133">Transmembrane helix</keyword>
<keyword evidence="1" id="KW-0812">Transmembrane</keyword>
<comment type="caution">
    <text evidence="2">The sequence shown here is derived from an EMBL/GenBank/DDBJ whole genome shotgun (WGS) entry which is preliminary data.</text>
</comment>
<keyword evidence="3" id="KW-1185">Reference proteome</keyword>
<organism evidence="2 3">
    <name type="scientific">Daeguia caeni</name>
    <dbReference type="NCBI Taxonomy" id="439612"/>
    <lineage>
        <taxon>Bacteria</taxon>
        <taxon>Pseudomonadati</taxon>
        <taxon>Pseudomonadota</taxon>
        <taxon>Alphaproteobacteria</taxon>
        <taxon>Hyphomicrobiales</taxon>
        <taxon>Brucellaceae</taxon>
        <taxon>Daeguia</taxon>
    </lineage>
</organism>
<gene>
    <name evidence="2" type="ORF">ACFO1V_12880</name>
</gene>
<reference evidence="3" key="1">
    <citation type="journal article" date="2019" name="Int. J. Syst. Evol. Microbiol.">
        <title>The Global Catalogue of Microorganisms (GCM) 10K type strain sequencing project: providing services to taxonomists for standard genome sequencing and annotation.</title>
        <authorList>
            <consortium name="The Broad Institute Genomics Platform"/>
            <consortium name="The Broad Institute Genome Sequencing Center for Infectious Disease"/>
            <person name="Wu L."/>
            <person name="Ma J."/>
        </authorList>
    </citation>
    <scope>NUCLEOTIDE SEQUENCE [LARGE SCALE GENOMIC DNA]</scope>
    <source>
        <strain evidence="3">CGMCC 1.15731</strain>
    </source>
</reference>
<evidence type="ECO:0008006" key="4">
    <source>
        <dbReference type="Google" id="ProtNLM"/>
    </source>
</evidence>
<keyword evidence="1" id="KW-0472">Membrane</keyword>
<proteinExistence type="predicted"/>
<protein>
    <recommendedName>
        <fullName evidence="4">DUF1254 domain-containing protein</fullName>
    </recommendedName>
</protein>
<dbReference type="PIRSF" id="PIRSF010244">
    <property type="entry name" value="UCP010244_imp"/>
    <property type="match status" value="1"/>
</dbReference>
<name>A0ABV9H9V4_9HYPH</name>
<dbReference type="EMBL" id="JBHSEL010000121">
    <property type="protein sequence ID" value="MFC4626089.1"/>
    <property type="molecule type" value="Genomic_DNA"/>
</dbReference>
<evidence type="ECO:0000313" key="3">
    <source>
        <dbReference type="Proteomes" id="UP001596042"/>
    </source>
</evidence>